<organism evidence="1 2">
    <name type="scientific">Nephila pilipes</name>
    <name type="common">Giant wood spider</name>
    <name type="synonym">Nephila maculata</name>
    <dbReference type="NCBI Taxonomy" id="299642"/>
    <lineage>
        <taxon>Eukaryota</taxon>
        <taxon>Metazoa</taxon>
        <taxon>Ecdysozoa</taxon>
        <taxon>Arthropoda</taxon>
        <taxon>Chelicerata</taxon>
        <taxon>Arachnida</taxon>
        <taxon>Araneae</taxon>
        <taxon>Araneomorphae</taxon>
        <taxon>Entelegynae</taxon>
        <taxon>Araneoidea</taxon>
        <taxon>Nephilidae</taxon>
        <taxon>Nephila</taxon>
    </lineage>
</organism>
<gene>
    <name evidence="1" type="ORF">NPIL_600961</name>
</gene>
<evidence type="ECO:0000313" key="1">
    <source>
        <dbReference type="EMBL" id="GFT99332.1"/>
    </source>
</evidence>
<name>A0A8X6UAX6_NEPPI</name>
<dbReference type="OrthoDB" id="6470141at2759"/>
<proteinExistence type="predicted"/>
<keyword evidence="2" id="KW-1185">Reference proteome</keyword>
<dbReference type="EMBL" id="BMAW01122535">
    <property type="protein sequence ID" value="GFT99332.1"/>
    <property type="molecule type" value="Genomic_DNA"/>
</dbReference>
<comment type="caution">
    <text evidence="1">The sequence shown here is derived from an EMBL/GenBank/DDBJ whole genome shotgun (WGS) entry which is preliminary data.</text>
</comment>
<dbReference type="AlphaFoldDB" id="A0A8X6UAX6"/>
<protein>
    <submittedName>
        <fullName evidence="1">Uncharacterized protein</fullName>
    </submittedName>
</protein>
<dbReference type="Proteomes" id="UP000887013">
    <property type="component" value="Unassembled WGS sequence"/>
</dbReference>
<accession>A0A8X6UAX6</accession>
<reference evidence="1" key="1">
    <citation type="submission" date="2020-08" db="EMBL/GenBank/DDBJ databases">
        <title>Multicomponent nature underlies the extraordinary mechanical properties of spider dragline silk.</title>
        <authorList>
            <person name="Kono N."/>
            <person name="Nakamura H."/>
            <person name="Mori M."/>
            <person name="Yoshida Y."/>
            <person name="Ohtoshi R."/>
            <person name="Malay A.D."/>
            <person name="Moran D.A.P."/>
            <person name="Tomita M."/>
            <person name="Numata K."/>
            <person name="Arakawa K."/>
        </authorList>
    </citation>
    <scope>NUCLEOTIDE SEQUENCE</scope>
</reference>
<evidence type="ECO:0000313" key="2">
    <source>
        <dbReference type="Proteomes" id="UP000887013"/>
    </source>
</evidence>
<sequence>MMIKSAGECGRLEIRKHSFLSLTLINSPVNILTNNPNRTMRHHTCRKLLQCFWERSFDISALRWPLKFPSINIIEHIRNALKHDARKRSPSSLTLWN</sequence>